<feature type="transmembrane region" description="Helical" evidence="2">
    <location>
        <begin position="72"/>
        <end position="90"/>
    </location>
</feature>
<accession>B8LPD3</accession>
<organism evidence="3">
    <name type="scientific">Picea sitchensis</name>
    <name type="common">Sitka spruce</name>
    <name type="synonym">Pinus sitchensis</name>
    <dbReference type="NCBI Taxonomy" id="3332"/>
    <lineage>
        <taxon>Eukaryota</taxon>
        <taxon>Viridiplantae</taxon>
        <taxon>Streptophyta</taxon>
        <taxon>Embryophyta</taxon>
        <taxon>Tracheophyta</taxon>
        <taxon>Spermatophyta</taxon>
        <taxon>Pinopsida</taxon>
        <taxon>Pinidae</taxon>
        <taxon>Conifers I</taxon>
        <taxon>Pinales</taxon>
        <taxon>Pinaceae</taxon>
        <taxon>Picea</taxon>
    </lineage>
</organism>
<keyword evidence="2" id="KW-1133">Transmembrane helix</keyword>
<feature type="transmembrane region" description="Helical" evidence="2">
    <location>
        <begin position="46"/>
        <end position="66"/>
    </location>
</feature>
<reference evidence="3" key="1">
    <citation type="submission" date="2007-06" db="EMBL/GenBank/DDBJ databases">
        <title>Full length cDNA sequences from Sitka Spruce (Picea sitchensis).</title>
        <authorList>
            <person name="Ralph S.G."/>
            <person name="Chun H.E."/>
            <person name="Liao N."/>
            <person name="Ali J."/>
            <person name="Reid K."/>
            <person name="Kolosova N."/>
            <person name="Cooper N."/>
            <person name="Cullis C."/>
            <person name="Jancsik S."/>
            <person name="Moore R."/>
            <person name="Mayo M."/>
            <person name="Wagner S."/>
            <person name="Holt R.A."/>
            <person name="Jones S.J.M."/>
            <person name="Marra M.A."/>
            <person name="Ritland C.E."/>
            <person name="Ritland K."/>
            <person name="Bohlmann J."/>
        </authorList>
    </citation>
    <scope>NUCLEOTIDE SEQUENCE</scope>
    <source>
        <tissue evidence="3">Green portion of the leader tissue</tissue>
    </source>
</reference>
<evidence type="ECO:0000256" key="2">
    <source>
        <dbReference type="SAM" id="Phobius"/>
    </source>
</evidence>
<sequence length="347" mass="39497">MLASIKKAFKWKPLTKSAEEKKRQNSLILAAFVGVLEDVLFWKKMWLSLVFVFILNIIYFVCLHFNVNFVEFTIYLLTVIVAIDALEAWLKHKHRTACLKKLANHNGAKLSAAVAHFQEWIKMRWNGYIDLRETNHTKAFLLVNILLGIVFLVGKCLSGYKLIYIVLMITCLTYKISKPIIKLARTIHQNAESDGELEGLIPEVSDVDIKILSIESETKQVFDEKQSLDYWKPDDIPIDDSDSSDHSSSLVTNMSLEKMQAFEKEVEITDSSEDEYIPLVQQKQLQSTLEEVQPAATWGGAAYNAFFNIAGAVSNMVYTVPDDKKRKRVSSVDSSDGFEMIDKNDLN</sequence>
<dbReference type="AlphaFoldDB" id="B8LPD3"/>
<dbReference type="EMBL" id="EF677706">
    <property type="protein sequence ID" value="ABR17513.1"/>
    <property type="molecule type" value="mRNA"/>
</dbReference>
<proteinExistence type="evidence at transcript level"/>
<name>B8LPD3_PICSI</name>
<feature type="transmembrane region" description="Helical" evidence="2">
    <location>
        <begin position="139"/>
        <end position="154"/>
    </location>
</feature>
<protein>
    <submittedName>
        <fullName evidence="3">Uncharacterized protein</fullName>
    </submittedName>
</protein>
<keyword evidence="2" id="KW-0812">Transmembrane</keyword>
<evidence type="ECO:0000313" key="3">
    <source>
        <dbReference type="EMBL" id="ABR17513.1"/>
    </source>
</evidence>
<evidence type="ECO:0000256" key="1">
    <source>
        <dbReference type="SAM" id="MobiDB-lite"/>
    </source>
</evidence>
<feature type="region of interest" description="Disordered" evidence="1">
    <location>
        <begin position="328"/>
        <end position="347"/>
    </location>
</feature>
<keyword evidence="2" id="KW-0472">Membrane</keyword>